<sequence>MGKFAKNSKICLFCDPSRNDIIRNENIRGKDGVTVIEVKMRETWLRWFGHMKRRPKDIPVRKCDYEIEAQDKRGKRKPSNTWRGSLKKA</sequence>
<evidence type="ECO:0000256" key="1">
    <source>
        <dbReference type="SAM" id="MobiDB-lite"/>
    </source>
</evidence>
<proteinExistence type="predicted"/>
<comment type="caution">
    <text evidence="2">The sequence shown here is derived from an EMBL/GenBank/DDBJ whole genome shotgun (WGS) entry which is preliminary data.</text>
</comment>
<dbReference type="EMBL" id="RDQH01000337">
    <property type="protein sequence ID" value="RXH84390.1"/>
    <property type="molecule type" value="Genomic_DNA"/>
</dbReference>
<reference evidence="2 3" key="1">
    <citation type="submission" date="2018-10" db="EMBL/GenBank/DDBJ databases">
        <title>A high-quality apple genome assembly.</title>
        <authorList>
            <person name="Hu J."/>
        </authorList>
    </citation>
    <scope>NUCLEOTIDE SEQUENCE [LARGE SCALE GENOMIC DNA]</scope>
    <source>
        <strain evidence="3">cv. HFTH1</strain>
        <tissue evidence="2">Young leaf</tissue>
    </source>
</reference>
<feature type="region of interest" description="Disordered" evidence="1">
    <location>
        <begin position="69"/>
        <end position="89"/>
    </location>
</feature>
<dbReference type="Proteomes" id="UP000290289">
    <property type="component" value="Chromosome 11"/>
</dbReference>
<evidence type="ECO:0000313" key="2">
    <source>
        <dbReference type="EMBL" id="RXH84390.1"/>
    </source>
</evidence>
<dbReference type="AlphaFoldDB" id="A0A498IME3"/>
<keyword evidence="3" id="KW-1185">Reference proteome</keyword>
<evidence type="ECO:0000313" key="3">
    <source>
        <dbReference type="Proteomes" id="UP000290289"/>
    </source>
</evidence>
<name>A0A498IME3_MALDO</name>
<organism evidence="2 3">
    <name type="scientific">Malus domestica</name>
    <name type="common">Apple</name>
    <name type="synonym">Pyrus malus</name>
    <dbReference type="NCBI Taxonomy" id="3750"/>
    <lineage>
        <taxon>Eukaryota</taxon>
        <taxon>Viridiplantae</taxon>
        <taxon>Streptophyta</taxon>
        <taxon>Embryophyta</taxon>
        <taxon>Tracheophyta</taxon>
        <taxon>Spermatophyta</taxon>
        <taxon>Magnoliopsida</taxon>
        <taxon>eudicotyledons</taxon>
        <taxon>Gunneridae</taxon>
        <taxon>Pentapetalae</taxon>
        <taxon>rosids</taxon>
        <taxon>fabids</taxon>
        <taxon>Rosales</taxon>
        <taxon>Rosaceae</taxon>
        <taxon>Amygdaloideae</taxon>
        <taxon>Maleae</taxon>
        <taxon>Malus</taxon>
    </lineage>
</organism>
<protein>
    <submittedName>
        <fullName evidence="2">Uncharacterized protein</fullName>
    </submittedName>
</protein>
<gene>
    <name evidence="2" type="ORF">DVH24_027289</name>
</gene>
<accession>A0A498IME3</accession>